<sequence>MKRLSYFILSLTILLFWSSCRKDFEFSASTGSLEFSKDTVYLDTVFTNIGSSTYNLKVYNNSNDDIIIPSIKLGEGYNSFYRMTIDGTTGLEGGSNQTIGKVFENIEMLAKDSMYIFIETTIDIQDLAASQTQFLYTDAIEFDSGENLQKVELVTLVKDANFIYPQRFLNSEGEYITETLTFDVDGDGMEDETTIEGRFLDDSELTFTNEKPYVIYGYAAVADGKTLNVESGARVHFHANSGLLITGGASLKVNGVPSTDQELMEGEVIFEGDRLEPSFANVPGQWQTIWLFNNSVDNVINHATIKNGTIGVLSDGNQDDPTKFTFTNSQIYNSSNFGILGRGTSIDGENIVVNNSGQSSFAGTYGGSYNFVHSTFANYWNNSFRQFPSVLLNNFIIDEDNTVFTNPLDAANFTNCIVYGSDNPELILDKDSSDDFNFKFINSLIKFDNSNNNFTGDVYDFNNSLLYENVIFNQDPGFLDPNNNMLNIPNGSPVDNFGIVFGNLSSDILNTTRSATPDLGAYESVEFEEED</sequence>
<name>A0AAU7BNS6_9FLAO</name>
<organism evidence="1">
    <name type="scientific">Pontimicrobium sp. SW4</name>
    <dbReference type="NCBI Taxonomy" id="3153519"/>
    <lineage>
        <taxon>Bacteria</taxon>
        <taxon>Pseudomonadati</taxon>
        <taxon>Bacteroidota</taxon>
        <taxon>Flavobacteriia</taxon>
        <taxon>Flavobacteriales</taxon>
        <taxon>Flavobacteriaceae</taxon>
        <taxon>Pontimicrobium</taxon>
    </lineage>
</organism>
<accession>A0AAU7BNS6</accession>
<reference evidence="1" key="1">
    <citation type="submission" date="2024-05" db="EMBL/GenBank/DDBJ databases">
        <title>Pontimicrobium maritimus sp. nov., isolated form sea water.</title>
        <authorList>
            <person name="Muhammad N."/>
            <person name="Vuong T.Q."/>
            <person name="Han H.L."/>
            <person name="Kim S.-G."/>
        </authorList>
    </citation>
    <scope>NUCLEOTIDE SEQUENCE</scope>
    <source>
        <strain evidence="1">SW4</strain>
    </source>
</reference>
<evidence type="ECO:0000313" key="1">
    <source>
        <dbReference type="EMBL" id="XBG59987.1"/>
    </source>
</evidence>
<dbReference type="EMBL" id="CP157199">
    <property type="protein sequence ID" value="XBG59987.1"/>
    <property type="molecule type" value="Genomic_DNA"/>
</dbReference>
<dbReference type="RefSeq" id="WP_347922046.1">
    <property type="nucleotide sequence ID" value="NZ_CP157199.1"/>
</dbReference>
<dbReference type="PROSITE" id="PS51257">
    <property type="entry name" value="PROKAR_LIPOPROTEIN"/>
    <property type="match status" value="1"/>
</dbReference>
<dbReference type="AlphaFoldDB" id="A0AAU7BNS6"/>
<proteinExistence type="predicted"/>
<protein>
    <recommendedName>
        <fullName evidence="2">Right-handed parallel beta-helix repeat-containing protein</fullName>
    </recommendedName>
</protein>
<gene>
    <name evidence="1" type="ORF">ABGB03_08940</name>
</gene>
<evidence type="ECO:0008006" key="2">
    <source>
        <dbReference type="Google" id="ProtNLM"/>
    </source>
</evidence>